<reference evidence="3" key="1">
    <citation type="journal article" date="2016" name="Proc. Natl. Acad. Sci. U.S.A.">
        <title>Lipid metabolic changes in an early divergent fungus govern the establishment of a mutualistic symbiosis with endobacteria.</title>
        <authorList>
            <person name="Lastovetsky O.A."/>
            <person name="Gaspar M.L."/>
            <person name="Mondo S.J."/>
            <person name="LaButti K.M."/>
            <person name="Sandor L."/>
            <person name="Grigoriev I.V."/>
            <person name="Henry S.A."/>
            <person name="Pawlowska T.E."/>
        </authorList>
    </citation>
    <scope>NUCLEOTIDE SEQUENCE [LARGE SCALE GENOMIC DNA]</scope>
    <source>
        <strain evidence="3">ATCC 52814</strain>
    </source>
</reference>
<evidence type="ECO:0000256" key="2">
    <source>
        <dbReference type="SAM" id="MobiDB-lite"/>
    </source>
</evidence>
<organism evidence="3">
    <name type="scientific">Rhizopus microsporus var. microsporus</name>
    <dbReference type="NCBI Taxonomy" id="86635"/>
    <lineage>
        <taxon>Eukaryota</taxon>
        <taxon>Fungi</taxon>
        <taxon>Fungi incertae sedis</taxon>
        <taxon>Mucoromycota</taxon>
        <taxon>Mucoromycotina</taxon>
        <taxon>Mucoromycetes</taxon>
        <taxon>Mucorales</taxon>
        <taxon>Mucorineae</taxon>
        <taxon>Rhizopodaceae</taxon>
        <taxon>Rhizopus</taxon>
    </lineage>
</organism>
<dbReference type="EMBL" id="KV921911">
    <property type="protein sequence ID" value="ORE07035.1"/>
    <property type="molecule type" value="Genomic_DNA"/>
</dbReference>
<feature type="region of interest" description="Disordered" evidence="2">
    <location>
        <begin position="454"/>
        <end position="511"/>
    </location>
</feature>
<accession>A0A1X0R4S4</accession>
<protein>
    <submittedName>
        <fullName evidence="3">Uncharacterized protein</fullName>
    </submittedName>
</protein>
<feature type="coiled-coil region" evidence="1">
    <location>
        <begin position="72"/>
        <end position="113"/>
    </location>
</feature>
<feature type="compositionally biased region" description="Low complexity" evidence="2">
    <location>
        <begin position="491"/>
        <end position="500"/>
    </location>
</feature>
<dbReference type="OrthoDB" id="2121319at2759"/>
<feature type="region of interest" description="Disordered" evidence="2">
    <location>
        <begin position="140"/>
        <end position="178"/>
    </location>
</feature>
<gene>
    <name evidence="3" type="ORF">BCV72DRAFT_335455</name>
</gene>
<name>A0A1X0R4S4_RHIZD</name>
<dbReference type="Proteomes" id="UP000242414">
    <property type="component" value="Unassembled WGS sequence"/>
</dbReference>
<dbReference type="PANTHER" id="PTHR38120:SF1">
    <property type="entry name" value="M PROTEIN, SEROTYPE 2.1"/>
    <property type="match status" value="1"/>
</dbReference>
<feature type="coiled-coil region" evidence="1">
    <location>
        <begin position="9"/>
        <end position="43"/>
    </location>
</feature>
<dbReference type="PANTHER" id="PTHR38120">
    <property type="entry name" value="EXPRESSED PROTEIN"/>
    <property type="match status" value="1"/>
</dbReference>
<evidence type="ECO:0000256" key="1">
    <source>
        <dbReference type="SAM" id="Coils"/>
    </source>
</evidence>
<feature type="region of interest" description="Disordered" evidence="2">
    <location>
        <begin position="355"/>
        <end position="442"/>
    </location>
</feature>
<dbReference type="AlphaFoldDB" id="A0A1X0R4S4"/>
<dbReference type="Gene3D" id="1.20.5.2440">
    <property type="match status" value="1"/>
</dbReference>
<feature type="compositionally biased region" description="Polar residues" evidence="2">
    <location>
        <begin position="367"/>
        <end position="377"/>
    </location>
</feature>
<proteinExistence type="predicted"/>
<sequence length="511" mass="58204">MSIRMSTDEEQLKLMIETLQEQIKQNQELNNELRMDIDQHTKRQSALSNDNDYLRQKITAMQLDNSNFSNIQARLETQIYNQDQEISNLKKEIQQLSKAKRDMEKKMTVELQEFEKDRLNWQQREADLYNQIRALSIAEPRTPRTPRRRSVTLSPFGLGDIEENKENSESANTLSAPKLASPSYAREAKIAQRTIKAQDKLIADLKIELEKQKTMLQEHKNQVQNQSLKIEHLEHEIANVKQVNRSLMEDNESYQILLHEKTMTGEFMMNPIMQKPDATDQKQNSNSNTSNGLNLAAELNMASEWNQNELSEENKLLQETNRALQLYINKILMRIIDNKQLEDVLSIDQPKKEEKKPIVLETPKPTTPSNDTKTTANRQRRRTISYWGSKPASKPAVPSTVSTQDGDEKRRHSSIMSSPSTGPQPERSASTTTSGGQGTSGWARALRRMSVIGWGPKESDTTPQLVIHNDSAVFSSSEEDSSADNSRKSHSSGSSTPSIRRSNELGTLQEE</sequence>
<feature type="coiled-coil region" evidence="1">
    <location>
        <begin position="202"/>
        <end position="250"/>
    </location>
</feature>
<evidence type="ECO:0000313" key="3">
    <source>
        <dbReference type="EMBL" id="ORE07035.1"/>
    </source>
</evidence>
<keyword evidence="1" id="KW-0175">Coiled coil</keyword>
<dbReference type="VEuPathDB" id="FungiDB:BCV72DRAFT_335455"/>
<feature type="compositionally biased region" description="Polar residues" evidence="2">
    <location>
        <begin position="414"/>
        <end position="423"/>
    </location>
</feature>